<organism evidence="1 2">
    <name type="scientific">Roseivirga misakiensis</name>
    <dbReference type="NCBI Taxonomy" id="1563681"/>
    <lineage>
        <taxon>Bacteria</taxon>
        <taxon>Pseudomonadati</taxon>
        <taxon>Bacteroidota</taxon>
        <taxon>Cytophagia</taxon>
        <taxon>Cytophagales</taxon>
        <taxon>Roseivirgaceae</taxon>
        <taxon>Roseivirga</taxon>
    </lineage>
</organism>
<sequence>MEFVKHRNSQNILPLDIENKESYYLDLLNIENSWTGRLDAQVSNTFFLESIQLIINSIELFERGYFDCAFYSLRQSLEVSLTIAYLIDGAGEKREEELSKWKEQGRFPMYSAMVKTLEKNESVYREIREFMKEYFLQLELTKKKLNKYVHKQGFSTFYTSKNHPFNKSKSRTKFVKEYEGHLIKCIGAIAVMRLTIDPFPILLMDKEIYRRTGDILTFQYSNSFVEKYIGIKNIEAYKKTEFYRAFQNSIMEEDAKSDVVVKVVKEQFIDKSRIDEIFEQQHLLSNHDFAAVILAGFSSKVANVYSIGGLNKYFTTTDSKRESWSFNGLDFKKFDENHCPYNMKYDKAFISRVYLLGDTNYLEHNTMFDKKEILKLKSLIEKYNTK</sequence>
<evidence type="ECO:0000313" key="2">
    <source>
        <dbReference type="Proteomes" id="UP000095552"/>
    </source>
</evidence>
<evidence type="ECO:0000313" key="1">
    <source>
        <dbReference type="EMBL" id="OEK05642.1"/>
    </source>
</evidence>
<dbReference type="Proteomes" id="UP000095552">
    <property type="component" value="Unassembled WGS sequence"/>
</dbReference>
<protein>
    <recommendedName>
        <fullName evidence="3">Teicoplanin resistance protein VanZ</fullName>
    </recommendedName>
</protein>
<accession>A0A1E5T2P6</accession>
<dbReference type="EMBL" id="MDGQ01000005">
    <property type="protein sequence ID" value="OEK05642.1"/>
    <property type="molecule type" value="Genomic_DNA"/>
</dbReference>
<name>A0A1E5T2P6_9BACT</name>
<reference evidence="1 2" key="1">
    <citation type="submission" date="2016-08" db="EMBL/GenBank/DDBJ databases">
        <title>Draft genome of Fabibacter sp. strain SK-8.</title>
        <authorList>
            <person name="Wong S.-K."/>
            <person name="Hamasaki K."/>
            <person name="Yoshizawa S."/>
        </authorList>
    </citation>
    <scope>NUCLEOTIDE SEQUENCE [LARGE SCALE GENOMIC DNA]</scope>
    <source>
        <strain evidence="1 2">SK-8</strain>
    </source>
</reference>
<evidence type="ECO:0008006" key="3">
    <source>
        <dbReference type="Google" id="ProtNLM"/>
    </source>
</evidence>
<dbReference type="STRING" id="1563681.BFP71_17175"/>
<comment type="caution">
    <text evidence="1">The sequence shown here is derived from an EMBL/GenBank/DDBJ whole genome shotgun (WGS) entry which is preliminary data.</text>
</comment>
<keyword evidence="2" id="KW-1185">Reference proteome</keyword>
<gene>
    <name evidence="1" type="ORF">BFP71_17175</name>
</gene>
<proteinExistence type="predicted"/>
<dbReference type="AlphaFoldDB" id="A0A1E5T2P6"/>